<protein>
    <recommendedName>
        <fullName evidence="4">Phospholipase A(2)</fullName>
    </recommendedName>
</protein>
<evidence type="ECO:0008006" key="4">
    <source>
        <dbReference type="Google" id="ProtNLM"/>
    </source>
</evidence>
<evidence type="ECO:0000313" key="2">
    <source>
        <dbReference type="EMBL" id="CAD5207312.1"/>
    </source>
</evidence>
<evidence type="ECO:0000256" key="1">
    <source>
        <dbReference type="SAM" id="Phobius"/>
    </source>
</evidence>
<dbReference type="SUPFAM" id="SSF48619">
    <property type="entry name" value="Phospholipase A2, PLA2"/>
    <property type="match status" value="1"/>
</dbReference>
<keyword evidence="3" id="KW-1185">Reference proteome</keyword>
<dbReference type="InterPro" id="IPR053322">
    <property type="entry name" value="PLA2-like"/>
</dbReference>
<dbReference type="GO" id="GO:0006644">
    <property type="term" value="P:phospholipid metabolic process"/>
    <property type="evidence" value="ECO:0007669"/>
    <property type="project" value="InterPro"/>
</dbReference>
<dbReference type="GO" id="GO:0004623">
    <property type="term" value="F:phospholipase A2 activity"/>
    <property type="evidence" value="ECO:0007669"/>
    <property type="project" value="InterPro"/>
</dbReference>
<organism evidence="2 3">
    <name type="scientific">Bursaphelenchus okinawaensis</name>
    <dbReference type="NCBI Taxonomy" id="465554"/>
    <lineage>
        <taxon>Eukaryota</taxon>
        <taxon>Metazoa</taxon>
        <taxon>Ecdysozoa</taxon>
        <taxon>Nematoda</taxon>
        <taxon>Chromadorea</taxon>
        <taxon>Rhabditida</taxon>
        <taxon>Tylenchina</taxon>
        <taxon>Tylenchomorpha</taxon>
        <taxon>Aphelenchoidea</taxon>
        <taxon>Aphelenchoididae</taxon>
        <taxon>Bursaphelenchus</taxon>
    </lineage>
</organism>
<dbReference type="InterPro" id="IPR036444">
    <property type="entry name" value="PLipase_A2_dom_sf"/>
</dbReference>
<keyword evidence="1" id="KW-0472">Membrane</keyword>
<dbReference type="GO" id="GO:0050482">
    <property type="term" value="P:arachidonate secretion"/>
    <property type="evidence" value="ECO:0007669"/>
    <property type="project" value="InterPro"/>
</dbReference>
<feature type="transmembrane region" description="Helical" evidence="1">
    <location>
        <begin position="69"/>
        <end position="87"/>
    </location>
</feature>
<dbReference type="PANTHER" id="PTHR34228">
    <property type="entry name" value="PROTEIN CBG09474-RELATED"/>
    <property type="match status" value="1"/>
</dbReference>
<dbReference type="EMBL" id="CAJFCW020000001">
    <property type="protein sequence ID" value="CAG9085157.1"/>
    <property type="molecule type" value="Genomic_DNA"/>
</dbReference>
<dbReference type="AlphaFoldDB" id="A0A811JVQ1"/>
<sequence>MAKAKAKHKAKPVGCCHVVGQTEPQANRLIRRRFHSDTAYNCPRSTSRPPRITQYLQAQTMKLLYSPTFWAFKFSTAAVFSILIWNWKFRFAEETIPPVSTQLQARVPAEDIFLFSPKFSCGGGPFSNTMASLVSFPCDVEEIHVCCLKHDQCYDDKIDQTSCDTSFCNCLAQLPWQGQFCEVAAHKGLCLATHLFGHMFYEGDEANNTMETTHLLT</sequence>
<proteinExistence type="predicted"/>
<dbReference type="Proteomes" id="UP000614601">
    <property type="component" value="Unassembled WGS sequence"/>
</dbReference>
<dbReference type="EMBL" id="CAJFDH010000001">
    <property type="protein sequence ID" value="CAD5207312.1"/>
    <property type="molecule type" value="Genomic_DNA"/>
</dbReference>
<name>A0A811JVQ1_9BILA</name>
<reference evidence="2" key="1">
    <citation type="submission" date="2020-09" db="EMBL/GenBank/DDBJ databases">
        <authorList>
            <person name="Kikuchi T."/>
        </authorList>
    </citation>
    <scope>NUCLEOTIDE SEQUENCE</scope>
    <source>
        <strain evidence="2">SH1</strain>
    </source>
</reference>
<keyword evidence="1" id="KW-1133">Transmembrane helix</keyword>
<dbReference type="OrthoDB" id="5781547at2759"/>
<accession>A0A811JVQ1</accession>
<keyword evidence="1" id="KW-0812">Transmembrane</keyword>
<dbReference type="Proteomes" id="UP000783686">
    <property type="component" value="Unassembled WGS sequence"/>
</dbReference>
<evidence type="ECO:0000313" key="3">
    <source>
        <dbReference type="Proteomes" id="UP000614601"/>
    </source>
</evidence>
<gene>
    <name evidence="2" type="ORF">BOKJ2_LOCUS1996</name>
</gene>
<comment type="caution">
    <text evidence="2">The sequence shown here is derived from an EMBL/GenBank/DDBJ whole genome shotgun (WGS) entry which is preliminary data.</text>
</comment>